<dbReference type="GO" id="GO:0005737">
    <property type="term" value="C:cytoplasm"/>
    <property type="evidence" value="ECO:0007669"/>
    <property type="project" value="TreeGrafter"/>
</dbReference>
<evidence type="ECO:0000256" key="6">
    <source>
        <dbReference type="ARBA" id="ARBA00022989"/>
    </source>
</evidence>
<keyword evidence="6" id="KW-1133">Transmembrane helix</keyword>
<accession>A0AAV2H7M9</accession>
<keyword evidence="7" id="KW-0472">Membrane</keyword>
<keyword evidence="10" id="KW-1185">Reference proteome</keyword>
<evidence type="ECO:0000256" key="3">
    <source>
        <dbReference type="ARBA" id="ARBA00022676"/>
    </source>
</evidence>
<feature type="non-terminal residue" evidence="9">
    <location>
        <position position="314"/>
    </location>
</feature>
<evidence type="ECO:0000256" key="2">
    <source>
        <dbReference type="ARBA" id="ARBA00007647"/>
    </source>
</evidence>
<dbReference type="AlphaFoldDB" id="A0AAV2H7M9"/>
<comment type="caution">
    <text evidence="9">The sequence shown here is derived from an EMBL/GenBank/DDBJ whole genome shotgun (WGS) entry which is preliminary data.</text>
</comment>
<comment type="subcellular location">
    <subcellularLocation>
        <location evidence="1">Membrane</location>
        <topology evidence="1">Single-pass membrane protein</topology>
    </subcellularLocation>
</comment>
<dbReference type="EMBL" id="CAXITT010000027">
    <property type="protein sequence ID" value="CAL1528156.1"/>
    <property type="molecule type" value="Genomic_DNA"/>
</dbReference>
<protein>
    <recommendedName>
        <fullName evidence="8">Glycosyltransferase family 92 protein</fullName>
        <ecNumber evidence="8">2.4.1.-</ecNumber>
    </recommendedName>
</protein>
<evidence type="ECO:0000256" key="7">
    <source>
        <dbReference type="ARBA" id="ARBA00023136"/>
    </source>
</evidence>
<dbReference type="Pfam" id="PF01697">
    <property type="entry name" value="Glyco_transf_92"/>
    <property type="match status" value="1"/>
</dbReference>
<dbReference type="InterPro" id="IPR008166">
    <property type="entry name" value="Glyco_transf_92"/>
</dbReference>
<organism evidence="9 10">
    <name type="scientific">Lymnaea stagnalis</name>
    <name type="common">Great pond snail</name>
    <name type="synonym">Helix stagnalis</name>
    <dbReference type="NCBI Taxonomy" id="6523"/>
    <lineage>
        <taxon>Eukaryota</taxon>
        <taxon>Metazoa</taxon>
        <taxon>Spiralia</taxon>
        <taxon>Lophotrochozoa</taxon>
        <taxon>Mollusca</taxon>
        <taxon>Gastropoda</taxon>
        <taxon>Heterobranchia</taxon>
        <taxon>Euthyneura</taxon>
        <taxon>Panpulmonata</taxon>
        <taxon>Hygrophila</taxon>
        <taxon>Lymnaeoidea</taxon>
        <taxon>Lymnaeidae</taxon>
        <taxon>Lymnaea</taxon>
    </lineage>
</organism>
<reference evidence="9 10" key="1">
    <citation type="submission" date="2024-04" db="EMBL/GenBank/DDBJ databases">
        <authorList>
            <consortium name="Genoscope - CEA"/>
            <person name="William W."/>
        </authorList>
    </citation>
    <scope>NUCLEOTIDE SEQUENCE [LARGE SCALE GENOMIC DNA]</scope>
</reference>
<proteinExistence type="inferred from homology"/>
<evidence type="ECO:0000256" key="5">
    <source>
        <dbReference type="ARBA" id="ARBA00022692"/>
    </source>
</evidence>
<gene>
    <name evidence="9" type="ORF">GSLYS_00002326001</name>
</gene>
<dbReference type="PANTHER" id="PTHR21461">
    <property type="entry name" value="GLYCOSYLTRANSFERASE FAMILY 92 PROTEIN"/>
    <property type="match status" value="1"/>
</dbReference>
<dbReference type="GO" id="GO:0016020">
    <property type="term" value="C:membrane"/>
    <property type="evidence" value="ECO:0007669"/>
    <property type="project" value="UniProtKB-SubCell"/>
</dbReference>
<comment type="similarity">
    <text evidence="2 8">Belongs to the glycosyltransferase 92 family.</text>
</comment>
<name>A0AAV2H7M9_LYMST</name>
<evidence type="ECO:0000313" key="9">
    <source>
        <dbReference type="EMBL" id="CAL1528156.1"/>
    </source>
</evidence>
<dbReference type="Proteomes" id="UP001497497">
    <property type="component" value="Unassembled WGS sequence"/>
</dbReference>
<dbReference type="PANTHER" id="PTHR21461:SF69">
    <property type="entry name" value="GLYCOSYLTRANSFERASE FAMILY 92 PROTEIN"/>
    <property type="match status" value="1"/>
</dbReference>
<evidence type="ECO:0000256" key="4">
    <source>
        <dbReference type="ARBA" id="ARBA00022679"/>
    </source>
</evidence>
<keyword evidence="3 8" id="KW-0328">Glycosyltransferase</keyword>
<evidence type="ECO:0000313" key="10">
    <source>
        <dbReference type="Proteomes" id="UP001497497"/>
    </source>
</evidence>
<evidence type="ECO:0000256" key="1">
    <source>
        <dbReference type="ARBA" id="ARBA00004167"/>
    </source>
</evidence>
<keyword evidence="4 8" id="KW-0808">Transferase</keyword>
<dbReference type="GO" id="GO:0016757">
    <property type="term" value="F:glycosyltransferase activity"/>
    <property type="evidence" value="ECO:0007669"/>
    <property type="project" value="UniProtKB-UniRule"/>
</dbReference>
<dbReference type="EC" id="2.4.1.-" evidence="8"/>
<sequence>MKLSLAVGLLLGFIVFLFILRSFLYSLTPVNFANERFSNGYGDYNKVGGDQLKDKVQRFHIAPPGDNIQPGELEVFLTTAVHYADFPARGGFNVFLNGWARHESDMNFKCCLIRSLPGGDPEDIITEVQSYVYHIYDQWVVDMQNAEFSCSISNKQLSTIGGANFSYVTFAETSCLRANKDVMRIIYPQREAGAVGICLKISYDLIDPEKLVEWFEYIRLMNVTKVFTYTFEVQPSSLKVLQYYQGKGLLDMQPIHPAKSKFGPKRGFKRPRFEQQAWTDEVMAANDCKHRMSGYDYVIVMDADEFILPHGNLS</sequence>
<evidence type="ECO:0000256" key="8">
    <source>
        <dbReference type="RuleBase" id="RU366017"/>
    </source>
</evidence>
<keyword evidence="5" id="KW-0812">Transmembrane</keyword>